<dbReference type="Proteomes" id="UP000741013">
    <property type="component" value="Unassembled WGS sequence"/>
</dbReference>
<dbReference type="RefSeq" id="WP_209664434.1">
    <property type="nucleotide sequence ID" value="NZ_JAGGMS010000001.1"/>
</dbReference>
<sequence length="121" mass="12481">MDATPPLLTVASRLLGDTVRLISVCGEVDVTTGPQLDSALAQAWAPPSPCALLVDLGNTTFFGSSGLRCLLTADHEARTHGATFGVCNPSRPALRALKAAALDGVFPLYTTTSAALAHHTP</sequence>
<dbReference type="PANTHER" id="PTHR33495:SF2">
    <property type="entry name" value="ANTI-SIGMA FACTOR ANTAGONIST TM_1081-RELATED"/>
    <property type="match status" value="1"/>
</dbReference>
<dbReference type="PANTHER" id="PTHR33495">
    <property type="entry name" value="ANTI-SIGMA FACTOR ANTAGONIST TM_1081-RELATED-RELATED"/>
    <property type="match status" value="1"/>
</dbReference>
<protein>
    <submittedName>
        <fullName evidence="2">Anti-anti-sigma factor</fullName>
    </submittedName>
</protein>
<dbReference type="EMBL" id="JAGGMS010000001">
    <property type="protein sequence ID" value="MBP2180952.1"/>
    <property type="molecule type" value="Genomic_DNA"/>
</dbReference>
<accession>A0ABS4PNH0</accession>
<dbReference type="SUPFAM" id="SSF52091">
    <property type="entry name" value="SpoIIaa-like"/>
    <property type="match status" value="1"/>
</dbReference>
<name>A0ABS4PNH0_9PSEU</name>
<keyword evidence="3" id="KW-1185">Reference proteome</keyword>
<comment type="caution">
    <text evidence="2">The sequence shown here is derived from an EMBL/GenBank/DDBJ whole genome shotgun (WGS) entry which is preliminary data.</text>
</comment>
<organism evidence="2 3">
    <name type="scientific">Amycolatopsis magusensis</name>
    <dbReference type="NCBI Taxonomy" id="882444"/>
    <lineage>
        <taxon>Bacteria</taxon>
        <taxon>Bacillati</taxon>
        <taxon>Actinomycetota</taxon>
        <taxon>Actinomycetes</taxon>
        <taxon>Pseudonocardiales</taxon>
        <taxon>Pseudonocardiaceae</taxon>
        <taxon>Amycolatopsis</taxon>
    </lineage>
</organism>
<gene>
    <name evidence="2" type="ORF">JOM49_002478</name>
</gene>
<feature type="domain" description="STAS" evidence="1">
    <location>
        <begin position="19"/>
        <end position="119"/>
    </location>
</feature>
<dbReference type="CDD" id="cd07043">
    <property type="entry name" value="STAS_anti-anti-sigma_factors"/>
    <property type="match status" value="1"/>
</dbReference>
<dbReference type="PROSITE" id="PS50801">
    <property type="entry name" value="STAS"/>
    <property type="match status" value="1"/>
</dbReference>
<evidence type="ECO:0000313" key="2">
    <source>
        <dbReference type="EMBL" id="MBP2180952.1"/>
    </source>
</evidence>
<dbReference type="Gene3D" id="3.30.750.24">
    <property type="entry name" value="STAS domain"/>
    <property type="match status" value="1"/>
</dbReference>
<dbReference type="InterPro" id="IPR002645">
    <property type="entry name" value="STAS_dom"/>
</dbReference>
<evidence type="ECO:0000313" key="3">
    <source>
        <dbReference type="Proteomes" id="UP000741013"/>
    </source>
</evidence>
<proteinExistence type="predicted"/>
<dbReference type="InterPro" id="IPR036513">
    <property type="entry name" value="STAS_dom_sf"/>
</dbReference>
<evidence type="ECO:0000259" key="1">
    <source>
        <dbReference type="PROSITE" id="PS50801"/>
    </source>
</evidence>
<dbReference type="Pfam" id="PF01740">
    <property type="entry name" value="STAS"/>
    <property type="match status" value="1"/>
</dbReference>
<reference evidence="2 3" key="1">
    <citation type="submission" date="2021-03" db="EMBL/GenBank/DDBJ databases">
        <title>Sequencing the genomes of 1000 actinobacteria strains.</title>
        <authorList>
            <person name="Klenk H.-P."/>
        </authorList>
    </citation>
    <scope>NUCLEOTIDE SEQUENCE [LARGE SCALE GENOMIC DNA]</scope>
    <source>
        <strain evidence="2 3">DSM 45510</strain>
    </source>
</reference>